<dbReference type="GO" id="GO:0008168">
    <property type="term" value="F:methyltransferase activity"/>
    <property type="evidence" value="ECO:0007669"/>
    <property type="project" value="UniProtKB-KW"/>
</dbReference>
<keyword evidence="10 14" id="KW-0694">RNA-binding</keyword>
<dbReference type="InterPro" id="IPR018314">
    <property type="entry name" value="RsmB/NOL1/NOP2-like_CS"/>
</dbReference>
<evidence type="ECO:0000256" key="10">
    <source>
        <dbReference type="ARBA" id="ARBA00022884"/>
    </source>
</evidence>
<feature type="active site" description="Nucleophile" evidence="14">
    <location>
        <position position="386"/>
    </location>
</feature>
<comment type="caution">
    <text evidence="16">The sequence shown here is derived from an EMBL/GenBank/DDBJ whole genome shotgun (WGS) entry which is preliminary data.</text>
</comment>
<feature type="binding site" evidence="14">
    <location>
        <position position="315"/>
    </location>
    <ligand>
        <name>S-adenosyl-L-methionine</name>
        <dbReference type="ChEBI" id="CHEBI:59789"/>
    </ligand>
</feature>
<dbReference type="SUPFAM" id="SSF53335">
    <property type="entry name" value="S-adenosyl-L-methionine-dependent methyltransferases"/>
    <property type="match status" value="1"/>
</dbReference>
<feature type="binding site" evidence="14">
    <location>
        <position position="333"/>
    </location>
    <ligand>
        <name>S-adenosyl-L-methionine</name>
        <dbReference type="ChEBI" id="CHEBI:59789"/>
    </ligand>
</feature>
<evidence type="ECO:0000256" key="4">
    <source>
        <dbReference type="ARBA" id="ARBA00012140"/>
    </source>
</evidence>
<dbReference type="PROSITE" id="PS51686">
    <property type="entry name" value="SAM_MT_RSMB_NOP"/>
    <property type="match status" value="1"/>
</dbReference>
<comment type="function">
    <text evidence="1">Specifically methylates the cytosine at position 967 (m5C967) of 16S rRNA.</text>
</comment>
<evidence type="ECO:0000313" key="17">
    <source>
        <dbReference type="Proteomes" id="UP001597282"/>
    </source>
</evidence>
<dbReference type="NCBIfam" id="NF011494">
    <property type="entry name" value="PRK14902.1"/>
    <property type="match status" value="1"/>
</dbReference>
<dbReference type="InterPro" id="IPR004573">
    <property type="entry name" value="rRNA_ssu_MeTfrase_B"/>
</dbReference>
<dbReference type="InterPro" id="IPR001678">
    <property type="entry name" value="MeTrfase_RsmB-F_NOP2_dom"/>
</dbReference>
<dbReference type="InterPro" id="IPR048019">
    <property type="entry name" value="RsmB-like_N"/>
</dbReference>
<dbReference type="Gene3D" id="3.30.70.1170">
    <property type="entry name" value="Sun protein, domain 3"/>
    <property type="match status" value="1"/>
</dbReference>
<dbReference type="InterPro" id="IPR029063">
    <property type="entry name" value="SAM-dependent_MTases_sf"/>
</dbReference>
<evidence type="ECO:0000256" key="11">
    <source>
        <dbReference type="ARBA" id="ARBA00030399"/>
    </source>
</evidence>
<evidence type="ECO:0000259" key="15">
    <source>
        <dbReference type="PROSITE" id="PS51686"/>
    </source>
</evidence>
<dbReference type="NCBIfam" id="TIGR00563">
    <property type="entry name" value="rsmB"/>
    <property type="match status" value="1"/>
</dbReference>
<dbReference type="PRINTS" id="PR02008">
    <property type="entry name" value="RCMTFAMILY"/>
</dbReference>
<dbReference type="CDD" id="cd00620">
    <property type="entry name" value="Methyltransferase_Sun"/>
    <property type="match status" value="1"/>
</dbReference>
<keyword evidence="9 14" id="KW-0949">S-adenosyl-L-methionine</keyword>
<dbReference type="CDD" id="cd02440">
    <property type="entry name" value="AdoMet_MTases"/>
    <property type="match status" value="1"/>
</dbReference>
<keyword evidence="7 14" id="KW-0489">Methyltransferase</keyword>
<evidence type="ECO:0000256" key="13">
    <source>
        <dbReference type="ARBA" id="ARBA00047283"/>
    </source>
</evidence>
<evidence type="ECO:0000256" key="6">
    <source>
        <dbReference type="ARBA" id="ARBA00022552"/>
    </source>
</evidence>
<evidence type="ECO:0000256" key="14">
    <source>
        <dbReference type="PROSITE-ProRule" id="PRU01023"/>
    </source>
</evidence>
<dbReference type="InterPro" id="IPR049560">
    <property type="entry name" value="MeTrfase_RsmB-F_NOP2_cat"/>
</dbReference>
<dbReference type="PANTHER" id="PTHR22807:SF53">
    <property type="entry name" value="RIBOSOMAL RNA SMALL SUBUNIT METHYLTRANSFERASE B-RELATED"/>
    <property type="match status" value="1"/>
</dbReference>
<dbReference type="Pfam" id="PF01189">
    <property type="entry name" value="Methyltr_RsmB-F"/>
    <property type="match status" value="1"/>
</dbReference>
<dbReference type="InterPro" id="IPR035926">
    <property type="entry name" value="NusB-like_sf"/>
</dbReference>
<keyword evidence="17" id="KW-1185">Reference proteome</keyword>
<dbReference type="InterPro" id="IPR023267">
    <property type="entry name" value="RCMT"/>
</dbReference>
<dbReference type="RefSeq" id="WP_380163908.1">
    <property type="nucleotide sequence ID" value="NZ_JBHTNU010000005.1"/>
</dbReference>
<evidence type="ECO:0000256" key="9">
    <source>
        <dbReference type="ARBA" id="ARBA00022691"/>
    </source>
</evidence>
<gene>
    <name evidence="16" type="primary">rsmB</name>
    <name evidence="16" type="ORF">ACFQ4Y_06725</name>
</gene>
<keyword evidence="5" id="KW-0963">Cytoplasm</keyword>
<evidence type="ECO:0000256" key="5">
    <source>
        <dbReference type="ARBA" id="ARBA00022490"/>
    </source>
</evidence>
<evidence type="ECO:0000256" key="12">
    <source>
        <dbReference type="ARBA" id="ARBA00031088"/>
    </source>
</evidence>
<dbReference type="PANTHER" id="PTHR22807">
    <property type="entry name" value="NOP2 YEAST -RELATED NOL1/NOP2/FMU SUN DOMAIN-CONTAINING"/>
    <property type="match status" value="1"/>
</dbReference>
<dbReference type="Gene3D" id="3.40.50.150">
    <property type="entry name" value="Vaccinia Virus protein VP39"/>
    <property type="match status" value="1"/>
</dbReference>
<dbReference type="Pfam" id="PF01029">
    <property type="entry name" value="NusB"/>
    <property type="match status" value="1"/>
</dbReference>
<evidence type="ECO:0000256" key="8">
    <source>
        <dbReference type="ARBA" id="ARBA00022679"/>
    </source>
</evidence>
<dbReference type="EMBL" id="JBHTNU010000005">
    <property type="protein sequence ID" value="MFD1426634.1"/>
    <property type="molecule type" value="Genomic_DNA"/>
</dbReference>
<evidence type="ECO:0000256" key="7">
    <source>
        <dbReference type="ARBA" id="ARBA00022603"/>
    </source>
</evidence>
<comment type="catalytic activity">
    <reaction evidence="13">
        <text>cytidine(967) in 16S rRNA + S-adenosyl-L-methionine = 5-methylcytidine(967) in 16S rRNA + S-adenosyl-L-homocysteine + H(+)</text>
        <dbReference type="Rhea" id="RHEA:42748"/>
        <dbReference type="Rhea" id="RHEA-COMP:10219"/>
        <dbReference type="Rhea" id="RHEA-COMP:10220"/>
        <dbReference type="ChEBI" id="CHEBI:15378"/>
        <dbReference type="ChEBI" id="CHEBI:57856"/>
        <dbReference type="ChEBI" id="CHEBI:59789"/>
        <dbReference type="ChEBI" id="CHEBI:74483"/>
        <dbReference type="ChEBI" id="CHEBI:82748"/>
        <dbReference type="EC" id="2.1.1.176"/>
    </reaction>
</comment>
<sequence length="456" mass="51154">MKRSDAARDVALDVLIAVEEKGAYSNLLLNERLNRSTLSPRDRGLATELVYGTLQRKNTLDGILNQLVRKGVDSLDPWVRHLLRLGIYQLRFLDRVPPRAAVHETVEIAKARGHRGIPGLVNGVLRSYLRRQGEWELPDSPENVTDLAWVTSHPEWLVRRLVEVYGLKTAESVLKANNCPPRLSVRVNPLQGDREKVARLLQEEDPRLQIEVSPLSKQGLTLTGGNPASGRLFREGWFAVQDESSMLVGELLAPQPGERVLDGCAAPGGKTGHLAERMENRGTLLACDVHPHKVKLIKNQVHRLGLSIVEVRQADLRELPEIEEVQFDRVLLDAPCSGWGVIRRKPDIKWSKNLQEVDSLRQLQAQLLEAAAQLVAPGGTLVYSTCTLEPQENWEQVTAFLRKHPHFQGDSTLVDMLPAPVREKALIGDGWVQILPHHFGSDGFFIARMIRENNQR</sequence>
<reference evidence="17" key="1">
    <citation type="journal article" date="2019" name="Int. J. Syst. Evol. Microbiol.">
        <title>The Global Catalogue of Microorganisms (GCM) 10K type strain sequencing project: providing services to taxonomists for standard genome sequencing and annotation.</title>
        <authorList>
            <consortium name="The Broad Institute Genomics Platform"/>
            <consortium name="The Broad Institute Genome Sequencing Center for Infectious Disease"/>
            <person name="Wu L."/>
            <person name="Ma J."/>
        </authorList>
    </citation>
    <scope>NUCLEOTIDE SEQUENCE [LARGE SCALE GENOMIC DNA]</scope>
    <source>
        <strain evidence="17">S1</strain>
    </source>
</reference>
<dbReference type="InterPro" id="IPR054728">
    <property type="entry name" value="RsmB-like_ferredoxin"/>
</dbReference>
<dbReference type="GO" id="GO:0032259">
    <property type="term" value="P:methylation"/>
    <property type="evidence" value="ECO:0007669"/>
    <property type="project" value="UniProtKB-KW"/>
</dbReference>
<evidence type="ECO:0000256" key="3">
    <source>
        <dbReference type="ARBA" id="ARBA00007494"/>
    </source>
</evidence>
<evidence type="ECO:0000256" key="2">
    <source>
        <dbReference type="ARBA" id="ARBA00004496"/>
    </source>
</evidence>
<dbReference type="Gene3D" id="1.10.940.10">
    <property type="entry name" value="NusB-like"/>
    <property type="match status" value="1"/>
</dbReference>
<dbReference type="InterPro" id="IPR006027">
    <property type="entry name" value="NusB_RsmB_TIM44"/>
</dbReference>
<organism evidence="16 17">
    <name type="scientific">Kroppenstedtia sanguinis</name>
    <dbReference type="NCBI Taxonomy" id="1380684"/>
    <lineage>
        <taxon>Bacteria</taxon>
        <taxon>Bacillati</taxon>
        <taxon>Bacillota</taxon>
        <taxon>Bacilli</taxon>
        <taxon>Bacillales</taxon>
        <taxon>Thermoactinomycetaceae</taxon>
        <taxon>Kroppenstedtia</taxon>
    </lineage>
</organism>
<keyword evidence="8 14" id="KW-0808">Transferase</keyword>
<evidence type="ECO:0000313" key="16">
    <source>
        <dbReference type="EMBL" id="MFD1426634.1"/>
    </source>
</evidence>
<dbReference type="SUPFAM" id="SSF48013">
    <property type="entry name" value="NusB-like"/>
    <property type="match status" value="1"/>
</dbReference>
<dbReference type="PROSITE" id="PS01153">
    <property type="entry name" value="NOL1_NOP2_SUN"/>
    <property type="match status" value="1"/>
</dbReference>
<evidence type="ECO:0000256" key="1">
    <source>
        <dbReference type="ARBA" id="ARBA00002724"/>
    </source>
</evidence>
<feature type="binding site" evidence="14">
    <location>
        <position position="288"/>
    </location>
    <ligand>
        <name>S-adenosyl-L-methionine</name>
        <dbReference type="ChEBI" id="CHEBI:59789"/>
    </ligand>
</feature>
<name>A0ABW4C945_9BACL</name>
<keyword evidence="6" id="KW-0698">rRNA processing</keyword>
<dbReference type="EC" id="2.1.1.176" evidence="4"/>
<feature type="binding site" evidence="14">
    <location>
        <begin position="264"/>
        <end position="270"/>
    </location>
    <ligand>
        <name>S-adenosyl-L-methionine</name>
        <dbReference type="ChEBI" id="CHEBI:59789"/>
    </ligand>
</feature>
<protein>
    <recommendedName>
        <fullName evidence="4">16S rRNA (cytosine(967)-C(5))-methyltransferase</fullName>
        <ecNumber evidence="4">2.1.1.176</ecNumber>
    </recommendedName>
    <alternativeName>
        <fullName evidence="11">16S rRNA m5C967 methyltransferase</fullName>
    </alternativeName>
    <alternativeName>
        <fullName evidence="12">rRNA (cytosine-C(5)-)-methyltransferase RsmB</fullName>
    </alternativeName>
</protein>
<comment type="similarity">
    <text evidence="3 14">Belongs to the class I-like SAM-binding methyltransferase superfamily. RsmB/NOP family.</text>
</comment>
<dbReference type="Pfam" id="PF22458">
    <property type="entry name" value="RsmF-B_ferredox"/>
    <property type="match status" value="1"/>
</dbReference>
<feature type="domain" description="SAM-dependent MTase RsmB/NOP-type" evidence="15">
    <location>
        <begin position="173"/>
        <end position="452"/>
    </location>
</feature>
<proteinExistence type="inferred from homology"/>
<comment type="subcellular location">
    <subcellularLocation>
        <location evidence="2">Cytoplasm</location>
    </subcellularLocation>
</comment>
<accession>A0ABW4C945</accession>
<dbReference type="Proteomes" id="UP001597282">
    <property type="component" value="Unassembled WGS sequence"/>
</dbReference>